<feature type="transmembrane region" description="Helical" evidence="8">
    <location>
        <begin position="360"/>
        <end position="381"/>
    </location>
</feature>
<feature type="domain" description="SSD" evidence="9">
    <location>
        <begin position="359"/>
        <end position="488"/>
    </location>
</feature>
<name>A0A2N4UBK8_9BURK</name>
<feature type="transmembrane region" description="Helical" evidence="8">
    <location>
        <begin position="463"/>
        <end position="490"/>
    </location>
</feature>
<dbReference type="Gene3D" id="1.20.1640.10">
    <property type="entry name" value="Multidrug efflux transporter AcrB transmembrane domain"/>
    <property type="match status" value="2"/>
</dbReference>
<dbReference type="Gene3D" id="3.30.2090.10">
    <property type="entry name" value="Multidrug efflux transporter AcrB TolC docking domain, DN and DC subdomains"/>
    <property type="match status" value="2"/>
</dbReference>
<feature type="transmembrane region" description="Helical" evidence="8">
    <location>
        <begin position="336"/>
        <end position="353"/>
    </location>
</feature>
<dbReference type="AlphaFoldDB" id="A0A2N4UBK8"/>
<dbReference type="InterPro" id="IPR001036">
    <property type="entry name" value="Acrflvin-R"/>
</dbReference>
<dbReference type="PROSITE" id="PS50156">
    <property type="entry name" value="SSD"/>
    <property type="match status" value="1"/>
</dbReference>
<evidence type="ECO:0000256" key="4">
    <source>
        <dbReference type="ARBA" id="ARBA00022519"/>
    </source>
</evidence>
<protein>
    <submittedName>
        <fullName evidence="10">Multidrug transporter subunit MdtC</fullName>
    </submittedName>
</protein>
<reference evidence="10 11" key="1">
    <citation type="submission" date="2017-10" db="EMBL/GenBank/DDBJ databases">
        <title>Two draft genome sequences of Pusillimonas sp. strains isolated from a nitrate- and radionuclide-contaminated groundwater in Russia.</title>
        <authorList>
            <person name="Grouzdev D.S."/>
            <person name="Tourova T.P."/>
            <person name="Goeva M.A."/>
            <person name="Babich T.L."/>
            <person name="Sokolova D.S."/>
            <person name="Abdullin R."/>
            <person name="Poltaraus A.B."/>
            <person name="Toshchakov S.V."/>
            <person name="Nazina T.N."/>
        </authorList>
    </citation>
    <scope>NUCLEOTIDE SEQUENCE [LARGE SCALE GENOMIC DNA]</scope>
    <source>
        <strain evidence="10 11">JR1/69-2-13</strain>
    </source>
</reference>
<keyword evidence="5 8" id="KW-0812">Transmembrane</keyword>
<evidence type="ECO:0000256" key="3">
    <source>
        <dbReference type="ARBA" id="ARBA00022475"/>
    </source>
</evidence>
<dbReference type="GO" id="GO:0042910">
    <property type="term" value="F:xenobiotic transmembrane transporter activity"/>
    <property type="evidence" value="ECO:0007669"/>
    <property type="project" value="TreeGrafter"/>
</dbReference>
<dbReference type="OrthoDB" id="9042683at2"/>
<dbReference type="SUPFAM" id="SSF82866">
    <property type="entry name" value="Multidrug efflux transporter AcrB transmembrane domain"/>
    <property type="match status" value="2"/>
</dbReference>
<feature type="transmembrane region" description="Helical" evidence="8">
    <location>
        <begin position="911"/>
        <end position="937"/>
    </location>
</feature>
<dbReference type="EMBL" id="PDNV01000013">
    <property type="protein sequence ID" value="PLC52403.1"/>
    <property type="molecule type" value="Genomic_DNA"/>
</dbReference>
<feature type="transmembrane region" description="Helical" evidence="8">
    <location>
        <begin position="989"/>
        <end position="1015"/>
    </location>
</feature>
<sequence>MRWFTLFIMRPVATTLLCVALVLTGGLAYFYLPVAPLPQMDFPMISVSASMAGASPETMASSVATPLEQSLGAIAGVSEMSSRSSEGSTRIFLMFDMDRDINGAARDVQAAINAARGMLPSSLRNNPTYHKVNPASAPVMVLALRSNTSTQGRLYDLASTVLGQKVSQVPGVGEVEVGGSSLPAIRVSLNPQALNSAGVSLDEVRTALFNANTMRPNGGVENDAYHWQVSSGGQLTKAAQYRPLIVAWRDGSPIRVQDIAKVEDSVENLFNTGFFNKQRAVLLVIRRQADANIIETVDAIRNQLPAFEAMLPADVTLTVAQDRTPSIRASLHEAELTLIIAVILVVLVVLLFLRNWRAALIPAIAVPASLITTFSLMLWFGYTLNTISLMALIVATGFVVDDAIVVLENIMRHIERGVPPLRAAIRGVREVGFTVLAMSLSLVAVFIPMLLMSGLPGRLFREFAVTLSVSILVSLVLSVTLTPMMCAYMLRSRSEHKPRSAGMLTRTFQAMGHRFWSGYKRSLAWSLAHGRIMLLLLLATIGLNFYLYAAVPKGFFPQQDTGQLLGFFRVDQGTSFNAMLPKLDRFRQTLLQDPAIQSVSGYAGGRGGSNSSFMQIQLKPLSERDVSANDVVNRLRGKFQGVPGARLTLVPQQDIFVGGRQSSAGSYDYTMMGSDLTLLKTWLPRVQRAMASLPELVDVDTDVEDKGRRVELVIDRDAATRLGVDMALIASTLNNSFSQRQVSVIYGPLNQYHVVMGVEEQYAQDAESLKRVEVVTKEGNRVPLSAFTRFEVGNAPLSVNHEGLFAAESVSFSLAPGVSLEAATQAIDTAVARIGLPTQQIQAGFQGTAQAMQESMGQMPWLILAALLTMYVVLGILYESYVHPITILSTLPSAGIGALLALILLGEEFTLIALIGVFLLIGIVKKNAIMMVDFALMAERHDGLSSREAIYQACLVRFRPIMMTTISALFGALPLILASGAGVEMRRPLGLTIVGGLILSQILTLYTTPVVYLYLDRFRLWANRKRRPPALYETKGTLSP</sequence>
<dbReference type="SUPFAM" id="SSF82693">
    <property type="entry name" value="Multidrug efflux transporter AcrB pore domain, PN1, PN2, PC1 and PC2 subdomains"/>
    <property type="match status" value="4"/>
</dbReference>
<dbReference type="FunFam" id="3.30.70.1430:FF:000001">
    <property type="entry name" value="Efflux pump membrane transporter"/>
    <property type="match status" value="1"/>
</dbReference>
<evidence type="ECO:0000256" key="7">
    <source>
        <dbReference type="ARBA" id="ARBA00023136"/>
    </source>
</evidence>
<evidence type="ECO:0000256" key="1">
    <source>
        <dbReference type="ARBA" id="ARBA00004429"/>
    </source>
</evidence>
<dbReference type="Pfam" id="PF00873">
    <property type="entry name" value="ACR_tran"/>
    <property type="match status" value="1"/>
</dbReference>
<keyword evidence="6 8" id="KW-1133">Transmembrane helix</keyword>
<evidence type="ECO:0000259" key="9">
    <source>
        <dbReference type="PROSITE" id="PS50156"/>
    </source>
</evidence>
<keyword evidence="7 8" id="KW-0472">Membrane</keyword>
<evidence type="ECO:0000256" key="5">
    <source>
        <dbReference type="ARBA" id="ARBA00022692"/>
    </source>
</evidence>
<evidence type="ECO:0000256" key="2">
    <source>
        <dbReference type="ARBA" id="ARBA00022448"/>
    </source>
</evidence>
<dbReference type="PRINTS" id="PR00702">
    <property type="entry name" value="ACRIFLAVINRP"/>
</dbReference>
<feature type="transmembrane region" description="Helical" evidence="8">
    <location>
        <begin position="387"/>
        <end position="410"/>
    </location>
</feature>
<dbReference type="Gene3D" id="3.30.70.1440">
    <property type="entry name" value="Multidrug efflux transporter AcrB pore domain"/>
    <property type="match status" value="1"/>
</dbReference>
<dbReference type="Gene3D" id="3.30.70.1430">
    <property type="entry name" value="Multidrug efflux transporter AcrB pore domain"/>
    <property type="match status" value="2"/>
</dbReference>
<evidence type="ECO:0000313" key="10">
    <source>
        <dbReference type="EMBL" id="PLC52403.1"/>
    </source>
</evidence>
<feature type="transmembrane region" description="Helical" evidence="8">
    <location>
        <begin position="885"/>
        <end position="905"/>
    </location>
</feature>
<evidence type="ECO:0000256" key="8">
    <source>
        <dbReference type="SAM" id="Phobius"/>
    </source>
</evidence>
<dbReference type="SUPFAM" id="SSF82714">
    <property type="entry name" value="Multidrug efflux transporter AcrB TolC docking domain, DN and DC subdomains"/>
    <property type="match status" value="2"/>
</dbReference>
<dbReference type="Proteomes" id="UP000234328">
    <property type="component" value="Unassembled WGS sequence"/>
</dbReference>
<feature type="transmembrane region" description="Helical" evidence="8">
    <location>
        <begin position="532"/>
        <end position="551"/>
    </location>
</feature>
<feature type="transmembrane region" description="Helical" evidence="8">
    <location>
        <begin position="859"/>
        <end position="878"/>
    </location>
</feature>
<organism evidence="10 11">
    <name type="scientific">Pollutimonas nitritireducens</name>
    <dbReference type="NCBI Taxonomy" id="2045209"/>
    <lineage>
        <taxon>Bacteria</taxon>
        <taxon>Pseudomonadati</taxon>
        <taxon>Pseudomonadota</taxon>
        <taxon>Betaproteobacteria</taxon>
        <taxon>Burkholderiales</taxon>
        <taxon>Alcaligenaceae</taxon>
        <taxon>Pollutimonas</taxon>
    </lineage>
</organism>
<dbReference type="FunFam" id="1.20.1640.10:FF:000001">
    <property type="entry name" value="Efflux pump membrane transporter"/>
    <property type="match status" value="1"/>
</dbReference>
<keyword evidence="2" id="KW-0813">Transport</keyword>
<comment type="caution">
    <text evidence="10">The sequence shown here is derived from an EMBL/GenBank/DDBJ whole genome shotgun (WGS) entry which is preliminary data.</text>
</comment>
<proteinExistence type="predicted"/>
<keyword evidence="11" id="KW-1185">Reference proteome</keyword>
<dbReference type="RefSeq" id="WP_102071422.1">
    <property type="nucleotide sequence ID" value="NZ_PDNV01000013.1"/>
</dbReference>
<accession>A0A2N4UBK8</accession>
<keyword evidence="4" id="KW-0997">Cell inner membrane</keyword>
<dbReference type="InterPro" id="IPR027463">
    <property type="entry name" value="AcrB_DN_DC_subdom"/>
</dbReference>
<feature type="transmembrane region" description="Helical" evidence="8">
    <location>
        <begin position="431"/>
        <end position="451"/>
    </location>
</feature>
<dbReference type="Gene3D" id="3.30.70.1320">
    <property type="entry name" value="Multidrug efflux transporter AcrB pore domain like"/>
    <property type="match status" value="1"/>
</dbReference>
<dbReference type="GO" id="GO:0005886">
    <property type="term" value="C:plasma membrane"/>
    <property type="evidence" value="ECO:0007669"/>
    <property type="project" value="UniProtKB-SubCell"/>
</dbReference>
<dbReference type="InterPro" id="IPR000731">
    <property type="entry name" value="SSD"/>
</dbReference>
<keyword evidence="3" id="KW-1003">Cell membrane</keyword>
<feature type="transmembrane region" description="Helical" evidence="8">
    <location>
        <begin position="958"/>
        <end position="977"/>
    </location>
</feature>
<dbReference type="PANTHER" id="PTHR32063">
    <property type="match status" value="1"/>
</dbReference>
<dbReference type="PANTHER" id="PTHR32063:SF34">
    <property type="entry name" value="MULTIDRUG RESISTANCE PROTEIN MDTC"/>
    <property type="match status" value="1"/>
</dbReference>
<evidence type="ECO:0000256" key="6">
    <source>
        <dbReference type="ARBA" id="ARBA00022989"/>
    </source>
</evidence>
<evidence type="ECO:0000313" key="11">
    <source>
        <dbReference type="Proteomes" id="UP000234328"/>
    </source>
</evidence>
<comment type="subcellular location">
    <subcellularLocation>
        <location evidence="1">Cell inner membrane</location>
        <topology evidence="1">Multi-pass membrane protein</topology>
    </subcellularLocation>
</comment>
<gene>
    <name evidence="10" type="ORF">CR155_18035</name>
</gene>